<dbReference type="Proteomes" id="UP000288983">
    <property type="component" value="Unassembled WGS sequence"/>
</dbReference>
<evidence type="ECO:0000313" key="2">
    <source>
        <dbReference type="EMBL" id="RWU23181.1"/>
    </source>
</evidence>
<evidence type="ECO:0000313" key="3">
    <source>
        <dbReference type="Proteomes" id="UP000288983"/>
    </source>
</evidence>
<comment type="caution">
    <text evidence="2">The sequence shown here is derived from an EMBL/GenBank/DDBJ whole genome shotgun (WGS) entry which is preliminary data.</text>
</comment>
<evidence type="ECO:0000256" key="1">
    <source>
        <dbReference type="SAM" id="Phobius"/>
    </source>
</evidence>
<protein>
    <submittedName>
        <fullName evidence="2">Uncharacterized protein</fullName>
    </submittedName>
</protein>
<reference evidence="2 3" key="1">
    <citation type="submission" date="2018-06" db="EMBL/GenBank/DDBJ databases">
        <title>Bacteria isolated from soil of Wuhan.</title>
        <authorList>
            <person name="Wei X."/>
            <person name="Chunhua H."/>
        </authorList>
    </citation>
    <scope>NUCLEOTIDE SEQUENCE [LARGE SCALE GENOMIC DNA]</scope>
    <source>
        <strain evidence="3">xwS2</strain>
    </source>
</reference>
<dbReference type="EMBL" id="QJRG01000041">
    <property type="protein sequence ID" value="RWU23181.1"/>
    <property type="molecule type" value="Genomic_DNA"/>
</dbReference>
<dbReference type="AlphaFoldDB" id="A0A443ZTP1"/>
<organism evidence="2 3">
    <name type="scientific">Pseudomonas alkylphenolica</name>
    <dbReference type="NCBI Taxonomy" id="237609"/>
    <lineage>
        <taxon>Bacteria</taxon>
        <taxon>Pseudomonadati</taxon>
        <taxon>Pseudomonadota</taxon>
        <taxon>Gammaproteobacteria</taxon>
        <taxon>Pseudomonadales</taxon>
        <taxon>Pseudomonadaceae</taxon>
        <taxon>Pseudomonas</taxon>
    </lineage>
</organism>
<keyword evidence="1" id="KW-0472">Membrane</keyword>
<feature type="transmembrane region" description="Helical" evidence="1">
    <location>
        <begin position="37"/>
        <end position="57"/>
    </location>
</feature>
<sequence length="75" mass="8590">MRLRCAGFKLNVVFVEPMDRTIRTGGLTHAVMNSGQIIFVLIFSRTLISQVFFKYFLPAFTFKTGSLHMPQHPLD</sequence>
<gene>
    <name evidence="2" type="ORF">DM813_11355</name>
</gene>
<accession>A0A443ZTP1</accession>
<proteinExistence type="predicted"/>
<keyword evidence="1" id="KW-0812">Transmembrane</keyword>
<name>A0A443ZTP1_9PSED</name>
<keyword evidence="1" id="KW-1133">Transmembrane helix</keyword>